<dbReference type="PANTHER" id="PTHR43539:SF68">
    <property type="entry name" value="FLAVIN-BINDING MONOOXYGENASE-LIKE PROTEIN (AFU_ORTHOLOGUE AFUA_4G09220)"/>
    <property type="match status" value="1"/>
</dbReference>
<name>A0A175VZT7_9PEZI</name>
<protein>
    <submittedName>
        <fullName evidence="2">Indole-3-pyruvate monooxygenase YUCCA1</fullName>
    </submittedName>
</protein>
<gene>
    <name evidence="2" type="ORF">MMYC01_207153</name>
</gene>
<dbReference type="OrthoDB" id="74360at2759"/>
<evidence type="ECO:0000313" key="3">
    <source>
        <dbReference type="Proteomes" id="UP000078237"/>
    </source>
</evidence>
<sequence>MSTTAAAMVDQSHIPSHERVLPGSVNLTPAAWPQTAVTPTDSIDAGAVARRIISALNEALARADLAAITDLFLPDNGAGGPFPGPVGNVNGATNGDVAGGGVTPFWRDHLALAFSLRTLKGREKIRSYLAELPQQALKKLQLEVDVSSPFREPQVAGFRPRGDVRGVGFFVKVENAVGTGKGVVRLVECGEGQWKIWTLFTGLEELKGFEEAKGSKRETGVRHGDWMGRKNWAERRREEAEFLGREPEVLIIGAGQGGLSIAARLKMLGVSALTIDRNAAVGDNWRQRYPQLVLHDPVWYDHMPYIPFPDSWPVFTPKDKLADWFESYVKALDLNVWTSASLVSQKWDEVKKEWTVAVERVRSDNGQTETRTFHPKHIVLATGQFGKPNMPVIPGMDSFKGDTFCHSTEFQGAKDSGKGKKAVVVGACNSGMDICQDFFEKGYEVTLVQRSSTCVPSSDGALKILLGALYGEGGPPTEDSDLWVHGWPMEVFKSIQIDLTKFVVEHDKEMLEGLEKAGFKTDTGPHGAGLFFKYLQRAGGYYIDVGGSQLIIDGKINVQQGREIVEVLPKGVKFAGGTEIEADEVVLATGYGDMKTIARAILGDKLADQVGDVWGLDEEGEMRTVWRESGHPGIWFHAGNLALCRHFSRVLALQIKARLEGLDMRSC</sequence>
<dbReference type="PRINTS" id="PR00411">
    <property type="entry name" value="PNDRDTASEI"/>
</dbReference>
<accession>A0A175VZT7</accession>
<keyword evidence="2" id="KW-0503">Monooxygenase</keyword>
<dbReference type="AlphaFoldDB" id="A0A175VZT7"/>
<dbReference type="GO" id="GO:0004497">
    <property type="term" value="F:monooxygenase activity"/>
    <property type="evidence" value="ECO:0007669"/>
    <property type="project" value="UniProtKB-KW"/>
</dbReference>
<dbReference type="GO" id="GO:0050660">
    <property type="term" value="F:flavin adenine dinucleotide binding"/>
    <property type="evidence" value="ECO:0007669"/>
    <property type="project" value="TreeGrafter"/>
</dbReference>
<reference evidence="2 3" key="1">
    <citation type="journal article" date="2016" name="Genome Announc.">
        <title>Genome Sequence of Madurella mycetomatis mm55, Isolated from a Human Mycetoma Case in Sudan.</title>
        <authorList>
            <person name="Smit S."/>
            <person name="Derks M.F."/>
            <person name="Bervoets S."/>
            <person name="Fahal A."/>
            <person name="van Leeuwen W."/>
            <person name="van Belkum A."/>
            <person name="van de Sande W.W."/>
        </authorList>
    </citation>
    <scope>NUCLEOTIDE SEQUENCE [LARGE SCALE GENOMIC DNA]</scope>
    <source>
        <strain evidence="3">mm55</strain>
    </source>
</reference>
<dbReference type="PANTHER" id="PTHR43539">
    <property type="entry name" value="FLAVIN-BINDING MONOOXYGENASE-LIKE PROTEIN (AFU_ORTHOLOGUE AFUA_4G09220)"/>
    <property type="match status" value="1"/>
</dbReference>
<evidence type="ECO:0000313" key="2">
    <source>
        <dbReference type="EMBL" id="KXX76978.1"/>
    </source>
</evidence>
<dbReference type="Gene3D" id="3.50.50.60">
    <property type="entry name" value="FAD/NAD(P)-binding domain"/>
    <property type="match status" value="1"/>
</dbReference>
<keyword evidence="1" id="KW-0560">Oxidoreductase</keyword>
<dbReference type="Proteomes" id="UP000078237">
    <property type="component" value="Unassembled WGS sequence"/>
</dbReference>
<keyword evidence="3" id="KW-1185">Reference proteome</keyword>
<dbReference type="VEuPathDB" id="FungiDB:MMYC01_207153"/>
<proteinExistence type="predicted"/>
<dbReference type="InterPro" id="IPR036188">
    <property type="entry name" value="FAD/NAD-bd_sf"/>
</dbReference>
<organism evidence="2 3">
    <name type="scientific">Madurella mycetomatis</name>
    <dbReference type="NCBI Taxonomy" id="100816"/>
    <lineage>
        <taxon>Eukaryota</taxon>
        <taxon>Fungi</taxon>
        <taxon>Dikarya</taxon>
        <taxon>Ascomycota</taxon>
        <taxon>Pezizomycotina</taxon>
        <taxon>Sordariomycetes</taxon>
        <taxon>Sordariomycetidae</taxon>
        <taxon>Sordariales</taxon>
        <taxon>Sordariales incertae sedis</taxon>
        <taxon>Madurella</taxon>
    </lineage>
</organism>
<dbReference type="SUPFAM" id="SSF51905">
    <property type="entry name" value="FAD/NAD(P)-binding domain"/>
    <property type="match status" value="2"/>
</dbReference>
<comment type="caution">
    <text evidence="2">The sequence shown here is derived from an EMBL/GenBank/DDBJ whole genome shotgun (WGS) entry which is preliminary data.</text>
</comment>
<dbReference type="EMBL" id="LCTW02000183">
    <property type="protein sequence ID" value="KXX76978.1"/>
    <property type="molecule type" value="Genomic_DNA"/>
</dbReference>
<evidence type="ECO:0000256" key="1">
    <source>
        <dbReference type="ARBA" id="ARBA00023002"/>
    </source>
</evidence>
<dbReference type="InterPro" id="IPR050982">
    <property type="entry name" value="Auxin_biosynth/cation_transpt"/>
</dbReference>
<dbReference type="Pfam" id="PF13738">
    <property type="entry name" value="Pyr_redox_3"/>
    <property type="match status" value="1"/>
</dbReference>